<keyword evidence="3" id="KW-0813">Transport</keyword>
<proteinExistence type="inferred from homology"/>
<evidence type="ECO:0000256" key="1">
    <source>
        <dbReference type="ARBA" id="ARBA00004123"/>
    </source>
</evidence>
<comment type="subcellular location">
    <subcellularLocation>
        <location evidence="1">Nucleus</location>
    </subcellularLocation>
</comment>
<comment type="similarity">
    <text evidence="2">Belongs to the NUP186/NUP192/NUP205 family.</text>
</comment>
<dbReference type="PANTHER" id="PTHR31344">
    <property type="entry name" value="NUCLEAR PORE COMPLEX PROTEIN NUP205"/>
    <property type="match status" value="1"/>
</dbReference>
<dbReference type="PANTHER" id="PTHR31344:SF0">
    <property type="entry name" value="NUCLEAR PORE COMPLEX PROTEIN NUP205"/>
    <property type="match status" value="1"/>
</dbReference>
<dbReference type="Proteomes" id="UP000012065">
    <property type="component" value="Unassembled WGS sequence"/>
</dbReference>
<organism evidence="5 6">
    <name type="scientific">Thanatephorus cucumeris (strain AG1-IB / isolate 7/3/14)</name>
    <name type="common">Lettuce bottom rot fungus</name>
    <name type="synonym">Rhizoctonia solani</name>
    <dbReference type="NCBI Taxonomy" id="1108050"/>
    <lineage>
        <taxon>Eukaryota</taxon>
        <taxon>Fungi</taxon>
        <taxon>Dikarya</taxon>
        <taxon>Basidiomycota</taxon>
        <taxon>Agaricomycotina</taxon>
        <taxon>Agaricomycetes</taxon>
        <taxon>Cantharellales</taxon>
        <taxon>Ceratobasidiaceae</taxon>
        <taxon>Rhizoctonia</taxon>
        <taxon>Rhizoctonia solani AG-1</taxon>
    </lineage>
</organism>
<evidence type="ECO:0000313" key="5">
    <source>
        <dbReference type="EMBL" id="CCO34017.1"/>
    </source>
</evidence>
<protein>
    <submittedName>
        <fullName evidence="5">Nup205 protein</fullName>
    </submittedName>
</protein>
<accession>M5CDS5</accession>
<evidence type="ECO:0000313" key="6">
    <source>
        <dbReference type="Proteomes" id="UP000012065"/>
    </source>
</evidence>
<dbReference type="GO" id="GO:0017056">
    <property type="term" value="F:structural constituent of nuclear pore"/>
    <property type="evidence" value="ECO:0007669"/>
    <property type="project" value="TreeGrafter"/>
</dbReference>
<dbReference type="HOGENOM" id="CLU_1378985_0_0_1"/>
<comment type="caution">
    <text evidence="5">The sequence shown here is derived from an EMBL/GenBank/DDBJ whole genome shotgun (WGS) entry which is preliminary data.</text>
</comment>
<dbReference type="AlphaFoldDB" id="M5CDS5"/>
<sequence>MLDLVRSHVALELKGKLFDTLAAFCDGSELGGEVARLMWINLERYEVLPVRSAITTSGGWKKSRGVPAELEEIEAPARTYPATLSFIHLLNALVPFPPDNLGSGHRVPGIGPYVRFVVEDVLLKIDSREYADPAERWRITDAALEFVQKSLEGFDLSALAIGGQVSADAVQKLIQHPGFGVLLRVLVDSGTRDVLLGH</sequence>
<dbReference type="GO" id="GO:0006999">
    <property type="term" value="P:nuclear pore organization"/>
    <property type="evidence" value="ECO:0007669"/>
    <property type="project" value="TreeGrafter"/>
</dbReference>
<evidence type="ECO:0000256" key="4">
    <source>
        <dbReference type="ARBA" id="ARBA00023242"/>
    </source>
</evidence>
<evidence type="ECO:0000256" key="2">
    <source>
        <dbReference type="ARBA" id="ARBA00005892"/>
    </source>
</evidence>
<dbReference type="Pfam" id="PF11894">
    <property type="entry name" value="Nup192"/>
    <property type="match status" value="1"/>
</dbReference>
<evidence type="ECO:0000256" key="3">
    <source>
        <dbReference type="ARBA" id="ARBA00022448"/>
    </source>
</evidence>
<dbReference type="EMBL" id="CAOJ01012464">
    <property type="protein sequence ID" value="CCO34017.1"/>
    <property type="molecule type" value="Genomic_DNA"/>
</dbReference>
<dbReference type="InterPro" id="IPR021827">
    <property type="entry name" value="Nup186/Nup192/Nup205"/>
</dbReference>
<gene>
    <name evidence="5" type="primary">nup205</name>
    <name evidence="5" type="ORF">BN14_08108</name>
</gene>
<name>M5CDS5_THACB</name>
<keyword evidence="4" id="KW-0539">Nucleus</keyword>
<dbReference type="GO" id="GO:0044611">
    <property type="term" value="C:nuclear pore inner ring"/>
    <property type="evidence" value="ECO:0007669"/>
    <property type="project" value="TreeGrafter"/>
</dbReference>
<reference evidence="5 6" key="1">
    <citation type="journal article" date="2013" name="J. Biotechnol.">
        <title>Establishment and interpretation of the genome sequence of the phytopathogenic fungus Rhizoctonia solani AG1-IB isolate 7/3/14.</title>
        <authorList>
            <person name="Wibberg D.W."/>
            <person name="Jelonek L.J."/>
            <person name="Rupp O.R."/>
            <person name="Hennig M.H."/>
            <person name="Eikmeyer F.E."/>
            <person name="Goesmann A.G."/>
            <person name="Hartmann A.H."/>
            <person name="Borriss R.B."/>
            <person name="Grosch R.G."/>
            <person name="Puehler A.P."/>
            <person name="Schlueter A.S."/>
        </authorList>
    </citation>
    <scope>NUCLEOTIDE SEQUENCE [LARGE SCALE GENOMIC DNA]</scope>
    <source>
        <strain evidence="6">AG1-IB / isolate 7/3/14</strain>
    </source>
</reference>